<evidence type="ECO:0000256" key="6">
    <source>
        <dbReference type="SAM" id="MobiDB-lite"/>
    </source>
</evidence>
<accession>A0A0R3T209</accession>
<feature type="compositionally biased region" description="Gly residues" evidence="6">
    <location>
        <begin position="860"/>
        <end position="874"/>
    </location>
</feature>
<dbReference type="InterPro" id="IPR004344">
    <property type="entry name" value="TTL/TTLL_fam"/>
</dbReference>
<keyword evidence="2" id="KW-0436">Ligase</keyword>
<dbReference type="GO" id="GO:0005524">
    <property type="term" value="F:ATP binding"/>
    <property type="evidence" value="ECO:0007669"/>
    <property type="project" value="UniProtKB-KW"/>
</dbReference>
<feature type="compositionally biased region" description="Low complexity" evidence="6">
    <location>
        <begin position="776"/>
        <end position="787"/>
    </location>
</feature>
<feature type="compositionally biased region" description="Polar residues" evidence="6">
    <location>
        <begin position="788"/>
        <end position="813"/>
    </location>
</feature>
<dbReference type="GO" id="GO:0036064">
    <property type="term" value="C:ciliary basal body"/>
    <property type="evidence" value="ECO:0007669"/>
    <property type="project" value="TreeGrafter"/>
</dbReference>
<dbReference type="EMBL" id="UZAE01000317">
    <property type="protein sequence ID" value="VDN96802.1"/>
    <property type="molecule type" value="Genomic_DNA"/>
</dbReference>
<protein>
    <recommendedName>
        <fullName evidence="5">Tubulin--tyrosine ligase-like protein 9</fullName>
    </recommendedName>
</protein>
<name>A0A0R3T209_RODNA</name>
<evidence type="ECO:0000256" key="3">
    <source>
        <dbReference type="ARBA" id="ARBA00022741"/>
    </source>
</evidence>
<feature type="compositionally biased region" description="Polar residues" evidence="6">
    <location>
        <begin position="729"/>
        <end position="739"/>
    </location>
</feature>
<evidence type="ECO:0000313" key="8">
    <source>
        <dbReference type="Proteomes" id="UP000278807"/>
    </source>
</evidence>
<keyword evidence="4" id="KW-0067">ATP-binding</keyword>
<reference evidence="9" key="1">
    <citation type="submission" date="2016-04" db="UniProtKB">
        <authorList>
            <consortium name="WormBaseParasite"/>
        </authorList>
    </citation>
    <scope>IDENTIFICATION</scope>
</reference>
<evidence type="ECO:0000256" key="4">
    <source>
        <dbReference type="ARBA" id="ARBA00022840"/>
    </source>
</evidence>
<gene>
    <name evidence="7" type="ORF">HNAJ_LOCUS943</name>
</gene>
<evidence type="ECO:0000313" key="7">
    <source>
        <dbReference type="EMBL" id="VDN96802.1"/>
    </source>
</evidence>
<evidence type="ECO:0000256" key="1">
    <source>
        <dbReference type="ARBA" id="ARBA00006820"/>
    </source>
</evidence>
<dbReference type="PROSITE" id="PS51221">
    <property type="entry name" value="TTL"/>
    <property type="match status" value="1"/>
</dbReference>
<dbReference type="STRING" id="102285.A0A0R3T209"/>
<dbReference type="SUPFAM" id="SSF56059">
    <property type="entry name" value="Glutathione synthetase ATP-binding domain-like"/>
    <property type="match status" value="1"/>
</dbReference>
<organism evidence="9">
    <name type="scientific">Rodentolepis nana</name>
    <name type="common">Dwarf tapeworm</name>
    <name type="synonym">Hymenolepis nana</name>
    <dbReference type="NCBI Taxonomy" id="102285"/>
    <lineage>
        <taxon>Eukaryota</taxon>
        <taxon>Metazoa</taxon>
        <taxon>Spiralia</taxon>
        <taxon>Lophotrochozoa</taxon>
        <taxon>Platyhelminthes</taxon>
        <taxon>Cestoda</taxon>
        <taxon>Eucestoda</taxon>
        <taxon>Cyclophyllidea</taxon>
        <taxon>Hymenolepididae</taxon>
        <taxon>Rodentolepis</taxon>
    </lineage>
</organism>
<feature type="compositionally biased region" description="Polar residues" evidence="6">
    <location>
        <begin position="580"/>
        <end position="591"/>
    </location>
</feature>
<dbReference type="GO" id="GO:0015631">
    <property type="term" value="F:tubulin binding"/>
    <property type="evidence" value="ECO:0007669"/>
    <property type="project" value="TreeGrafter"/>
</dbReference>
<feature type="region of interest" description="Disordered" evidence="6">
    <location>
        <begin position="565"/>
        <end position="594"/>
    </location>
</feature>
<dbReference type="AlphaFoldDB" id="A0A0R3T209"/>
<dbReference type="OrthoDB" id="202825at2759"/>
<evidence type="ECO:0000313" key="9">
    <source>
        <dbReference type="WBParaSite" id="HNAJ_0000094301-mRNA-1"/>
    </source>
</evidence>
<feature type="compositionally biased region" description="Basic and acidic residues" evidence="6">
    <location>
        <begin position="814"/>
        <end position="823"/>
    </location>
</feature>
<dbReference type="GO" id="GO:0000226">
    <property type="term" value="P:microtubule cytoskeleton organization"/>
    <property type="evidence" value="ECO:0007669"/>
    <property type="project" value="TreeGrafter"/>
</dbReference>
<evidence type="ECO:0000256" key="2">
    <source>
        <dbReference type="ARBA" id="ARBA00022598"/>
    </source>
</evidence>
<proteinExistence type="inferred from homology"/>
<reference evidence="7 8" key="2">
    <citation type="submission" date="2018-11" db="EMBL/GenBank/DDBJ databases">
        <authorList>
            <consortium name="Pathogen Informatics"/>
        </authorList>
    </citation>
    <scope>NUCLEOTIDE SEQUENCE [LARGE SCALE GENOMIC DNA]</scope>
</reference>
<keyword evidence="3" id="KW-0547">Nucleotide-binding</keyword>
<dbReference type="WBParaSite" id="HNAJ_0000094301-mRNA-1">
    <property type="protein sequence ID" value="HNAJ_0000094301-mRNA-1"/>
    <property type="gene ID" value="HNAJ_0000094301"/>
</dbReference>
<dbReference type="Pfam" id="PF03133">
    <property type="entry name" value="TTL"/>
    <property type="match status" value="1"/>
</dbReference>
<evidence type="ECO:0000256" key="5">
    <source>
        <dbReference type="ARBA" id="ARBA00030445"/>
    </source>
</evidence>
<keyword evidence="8" id="KW-1185">Reference proteome</keyword>
<comment type="similarity">
    <text evidence="1">Belongs to the tubulin--tyrosine ligase family.</text>
</comment>
<dbReference type="Proteomes" id="UP000278807">
    <property type="component" value="Unassembled WGS sequence"/>
</dbReference>
<sequence length="900" mass="99968">MEYHMFLEEFKKNPNFIWIMKPIAKSQGRGIFLFRKLKDIEAWKKSSPFYSAGKVENCSDGDSNEGPEHYVVSRYIENPYLIGGRKFDLRVFVLVTSFQPLKAWVYRDGFARLSNVGFSMNSINNQYVHLTNVAIQKTSPDYNAAMGCKWSICRLRRYLIAKHGNEKVKQLFREIDKIFLMSLLSVQKVMISDKHCFELYGYDILVDDNLKPWLLEINASPSLTASSTEDYNLKVKLLDDTLSVIDMEGQLSGDEKRIGDFDCVWNDGPVAPITNFSKNFLSELRANFNLSINQQARSNSNVRATRGTGKNLKRTPSEWLPIPPVNSYLGCLPMRRIVISSLRAIDMSGSCSNPSALIAEVTNNLEKRQRNLLKRKAKLESYKCILSQGGKITPDQANAVNEFDSVCQFIDTIKEIIDAVNETQQKVANAIVEKEARLMAQRDDYTVNVLRKVSPLLELLSKSQVPVVKEAIIKASSFKDYKTLESAAKVMHVRIPASFKLESIDSTNCFQSPAEFLFKLASGSQEPLVSGKNGKSKSPTFSDLRKYCYELLVKEEVRAALHSLNQLPRPAPEEPKHVPAQQSAKPISTGDNVEPAKVNDARFVAPSAPLQQADILLSKVINPLKSEFNFVQPVMHEFTPVPPVTQPAQQQLVAPTSQVSAETVPVLPHSSVERKHQVAAPEVQKRSATKSVEQVNPVSASNSASQVEASKSKSESPTETKALSRQPEKTVTAQPPSFQSLMDSQIAEQKEIAKETSNQPLTWADRVRAGKGTPAQSSVSKSQPSQQMAPSTAETTQNGGHHSQFEQPRSKSGQSREPREHRPPRSGFNNNNREARERNGGNRSGPPRGGFRGNGRDGRGNGSFRGGRGRGGQRGSFHPRGGFDGQHQAHSRQEAGQASA</sequence>
<dbReference type="PANTHER" id="PTHR12241">
    <property type="entry name" value="TUBULIN POLYGLUTAMYLASE"/>
    <property type="match status" value="1"/>
</dbReference>
<dbReference type="Gene3D" id="3.30.470.20">
    <property type="entry name" value="ATP-grasp fold, B domain"/>
    <property type="match status" value="1"/>
</dbReference>
<feature type="compositionally biased region" description="Polar residues" evidence="6">
    <location>
        <begin position="689"/>
        <end position="707"/>
    </location>
</feature>
<feature type="region of interest" description="Disordered" evidence="6">
    <location>
        <begin position="667"/>
        <end position="739"/>
    </location>
</feature>
<feature type="region of interest" description="Disordered" evidence="6">
    <location>
        <begin position="769"/>
        <end position="900"/>
    </location>
</feature>
<dbReference type="PANTHER" id="PTHR12241:SF39">
    <property type="entry name" value="TUBULIN POLYGLUTAMYLASE TTLL9-RELATED"/>
    <property type="match status" value="1"/>
</dbReference>
<dbReference type="GO" id="GO:0070740">
    <property type="term" value="F:tubulin-glutamic acid ligase activity"/>
    <property type="evidence" value="ECO:0007669"/>
    <property type="project" value="TreeGrafter"/>
</dbReference>